<dbReference type="PANTHER" id="PTHR22933">
    <property type="entry name" value="FI18007P1-RELATED"/>
    <property type="match status" value="1"/>
</dbReference>
<dbReference type="Pfam" id="PF01607">
    <property type="entry name" value="CBM_14"/>
    <property type="match status" value="1"/>
</dbReference>
<organism evidence="3 4">
    <name type="scientific">Cordylochernes scorpioides</name>
    <dbReference type="NCBI Taxonomy" id="51811"/>
    <lineage>
        <taxon>Eukaryota</taxon>
        <taxon>Metazoa</taxon>
        <taxon>Ecdysozoa</taxon>
        <taxon>Arthropoda</taxon>
        <taxon>Chelicerata</taxon>
        <taxon>Arachnida</taxon>
        <taxon>Pseudoscorpiones</taxon>
        <taxon>Cheliferoidea</taxon>
        <taxon>Chernetidae</taxon>
        <taxon>Cordylochernes</taxon>
    </lineage>
</organism>
<dbReference type="EMBL" id="CP092863">
    <property type="protein sequence ID" value="UYV60977.1"/>
    <property type="molecule type" value="Genomic_DNA"/>
</dbReference>
<feature type="chain" id="PRO_5045425998" description="Chitin-binding type-2 domain-containing protein" evidence="1">
    <location>
        <begin position="27"/>
        <end position="76"/>
    </location>
</feature>
<accession>A0ABY6K013</accession>
<proteinExistence type="predicted"/>
<protein>
    <recommendedName>
        <fullName evidence="2">Chitin-binding type-2 domain-containing protein</fullName>
    </recommendedName>
</protein>
<evidence type="ECO:0000313" key="4">
    <source>
        <dbReference type="Proteomes" id="UP001235939"/>
    </source>
</evidence>
<name>A0ABY6K013_9ARAC</name>
<dbReference type="SUPFAM" id="SSF57625">
    <property type="entry name" value="Invertebrate chitin-binding proteins"/>
    <property type="match status" value="1"/>
</dbReference>
<keyword evidence="1" id="KW-0732">Signal</keyword>
<evidence type="ECO:0000256" key="1">
    <source>
        <dbReference type="SAM" id="SignalP"/>
    </source>
</evidence>
<dbReference type="InterPro" id="IPR052976">
    <property type="entry name" value="Scoloptoxin-like"/>
</dbReference>
<gene>
    <name evidence="3" type="ORF">LAZ67_1002974</name>
</gene>
<sequence>MALQKWRQNIRVLLVMHLCQYGGVQSSFLCPNGTIFSQDKFSCQWWYKSDCSTAPSFYSLNDNLYKLPTDDKDKKP</sequence>
<feature type="signal peptide" evidence="1">
    <location>
        <begin position="1"/>
        <end position="26"/>
    </location>
</feature>
<evidence type="ECO:0000313" key="3">
    <source>
        <dbReference type="EMBL" id="UYV60977.1"/>
    </source>
</evidence>
<keyword evidence="4" id="KW-1185">Reference proteome</keyword>
<dbReference type="InterPro" id="IPR036508">
    <property type="entry name" value="Chitin-bd_dom_sf"/>
</dbReference>
<dbReference type="Gene3D" id="2.170.140.10">
    <property type="entry name" value="Chitin binding domain"/>
    <property type="match status" value="1"/>
</dbReference>
<reference evidence="3 4" key="1">
    <citation type="submission" date="2022-01" db="EMBL/GenBank/DDBJ databases">
        <title>A chromosomal length assembly of Cordylochernes scorpioides.</title>
        <authorList>
            <person name="Zeh D."/>
            <person name="Zeh J."/>
        </authorList>
    </citation>
    <scope>NUCLEOTIDE SEQUENCE [LARGE SCALE GENOMIC DNA]</scope>
    <source>
        <strain evidence="3">IN4F17</strain>
        <tissue evidence="3">Whole Body</tissue>
    </source>
</reference>
<dbReference type="PANTHER" id="PTHR22933:SF42">
    <property type="entry name" value="FI18455P1-RELATED"/>
    <property type="match status" value="1"/>
</dbReference>
<dbReference type="InterPro" id="IPR002557">
    <property type="entry name" value="Chitin-bd_dom"/>
</dbReference>
<feature type="domain" description="Chitin-binding type-2" evidence="2">
    <location>
        <begin position="17"/>
        <end position="51"/>
    </location>
</feature>
<evidence type="ECO:0000259" key="2">
    <source>
        <dbReference type="Pfam" id="PF01607"/>
    </source>
</evidence>
<dbReference type="Proteomes" id="UP001235939">
    <property type="component" value="Chromosome 01"/>
</dbReference>